<dbReference type="InterPro" id="IPR003593">
    <property type="entry name" value="AAA+_ATPase"/>
</dbReference>
<evidence type="ECO:0000256" key="5">
    <source>
        <dbReference type="SAM" id="MobiDB-lite"/>
    </source>
</evidence>
<feature type="domain" description="FtsK" evidence="8">
    <location>
        <begin position="1037"/>
        <end position="1227"/>
    </location>
</feature>
<dbReference type="PROSITE" id="PS50006">
    <property type="entry name" value="FHA_DOMAIN"/>
    <property type="match status" value="1"/>
</dbReference>
<dbReference type="Gene3D" id="2.60.200.20">
    <property type="match status" value="1"/>
</dbReference>
<evidence type="ECO:0000259" key="7">
    <source>
        <dbReference type="PROSITE" id="PS50006"/>
    </source>
</evidence>
<dbReference type="SMART" id="SM00382">
    <property type="entry name" value="AAA"/>
    <property type="match status" value="3"/>
</dbReference>
<evidence type="ECO:0000256" key="6">
    <source>
        <dbReference type="SAM" id="Phobius"/>
    </source>
</evidence>
<feature type="binding site" evidence="4">
    <location>
        <begin position="1054"/>
        <end position="1061"/>
    </location>
    <ligand>
        <name>ATP</name>
        <dbReference type="ChEBI" id="CHEBI:30616"/>
    </ligand>
</feature>
<keyword evidence="3 4" id="KW-0067">ATP-binding</keyword>
<protein>
    <submittedName>
        <fullName evidence="9">FHA domain-containing protein</fullName>
    </submittedName>
</protein>
<dbReference type="InterPro" id="IPR050206">
    <property type="entry name" value="FtsK/SpoIIIE/SftA"/>
</dbReference>
<feature type="transmembrane region" description="Helical" evidence="6">
    <location>
        <begin position="275"/>
        <end position="294"/>
    </location>
</feature>
<dbReference type="CDD" id="cd00060">
    <property type="entry name" value="FHA"/>
    <property type="match status" value="1"/>
</dbReference>
<dbReference type="PANTHER" id="PTHR22683">
    <property type="entry name" value="SPORULATION PROTEIN RELATED"/>
    <property type="match status" value="1"/>
</dbReference>
<dbReference type="Gene3D" id="3.40.50.300">
    <property type="entry name" value="P-loop containing nucleotide triphosphate hydrolases"/>
    <property type="match status" value="4"/>
</dbReference>
<keyword evidence="6" id="KW-1133">Transmembrane helix</keyword>
<dbReference type="PANTHER" id="PTHR22683:SF1">
    <property type="entry name" value="TYPE VII SECRETION SYSTEM PROTEIN ESSC"/>
    <property type="match status" value="1"/>
</dbReference>
<evidence type="ECO:0000256" key="4">
    <source>
        <dbReference type="PROSITE-ProRule" id="PRU00289"/>
    </source>
</evidence>
<feature type="domain" description="FtsK" evidence="8">
    <location>
        <begin position="711"/>
        <end position="899"/>
    </location>
</feature>
<keyword evidence="6" id="KW-0472">Membrane</keyword>
<name>A0A4Y8JWU6_9MICO</name>
<dbReference type="PROSITE" id="PS50901">
    <property type="entry name" value="FTSK"/>
    <property type="match status" value="2"/>
</dbReference>
<dbReference type="CDD" id="cd01127">
    <property type="entry name" value="TrwB_TraG_TraD_VirD4"/>
    <property type="match status" value="1"/>
</dbReference>
<accession>A0A4Y8JWU6</accession>
<dbReference type="GO" id="GO:0003677">
    <property type="term" value="F:DNA binding"/>
    <property type="evidence" value="ECO:0007669"/>
    <property type="project" value="InterPro"/>
</dbReference>
<dbReference type="InterPro" id="IPR027417">
    <property type="entry name" value="P-loop_NTPase"/>
</dbReference>
<organism evidence="9 10">
    <name type="scientific">Cryobacterium cryoconiti</name>
    <dbReference type="NCBI Taxonomy" id="1259239"/>
    <lineage>
        <taxon>Bacteria</taxon>
        <taxon>Bacillati</taxon>
        <taxon>Actinomycetota</taxon>
        <taxon>Actinomycetes</taxon>
        <taxon>Micrococcales</taxon>
        <taxon>Microbacteriaceae</taxon>
        <taxon>Cryobacterium</taxon>
    </lineage>
</organism>
<sequence>MRLKLTLLRPGGTSDDILVTAEPNATLGDIARAIAEKDPQRPAGAVPLDPETESGGTAQTLRIHRPGAAEAELLSPSRVIGEAHIGSGLAVSVADLDASRGQIAFGDVDLVADLRVISGPAQGEAFLVASGSLIIGRDSSCDIVLHDSMVSKRHARIEVEPGMVTFVDLNSANGLTVDGGIVARVSFVAGGRLTLGESVIEVVAVGKPQADAGPRERVGAPRAFNRSPRREERFPGLELTAPASPVEEFGQGLPWLVMIAPLLIGVVLYVVTQSILSVVFVALSPILLLGNYFNSKSERKRKLKRSIARFRTQFADLEATLLDGEENERRVRLQETPALADVVSGAQGRERMLWVRRPEHWSFLTLRLGIGRLPSRSQVERRSANDASLPEYDAMVDELVDRFELIDGVPAIESLPIAGGLGVAGSRDESIGYASSLIVQATALHSPAELVVTALIDPRVTVDLDWIKWLPHATSPQSPVAAWPLADSVPAGLRLLSALEEIVQARSSTQAGVTGATLHAIDFEDSTSGIAKTSGLGRDKDTPVPLPVILVVVAGDVPADRGRLIQLLERGADVGVYPIWVAPTAADLPGICRTFVEVDATGTRATVSYVREGVCLTDVAVQVIDPAHAAQFARSLAPVTDSGSYSADESDLPRAVSFVQILGDELAHTPGAVVDRWLQNESMHDRTTHLPPFTARRNVGTLRALIGQGSPDAMHLDLRTQGPHALVGGTTGSGKSEFLQAWVLGMAAEYSPDRVTFLFIDYKGGSAFAECVHLPHCVGLVTDLSPHLVRRALTSLRAEIHFRERLFNKKGVKDLIELEKQGDPECPPALVLVIDEFAALAGEVPEFVDGVVDIGQRGRSLGIHLIMATQRPAGVIKDNLRANTNLRVALRMADDADSTDVIGSSIAAGFDPSLPGRAVVKMGPGRLTPFQSGYAGGWTAGVQPRARIDVTDLGFGQARVWESPAGSTETEADETGPNDSARLVANIAAAFEAASLPAPRKPWLDELAPVYDLAKLHQRTDSALLLGVADDPANQKQHPIYFRPDTDGNVAIYGAGASGKTVALRTLAAAAGVTPQGGPVVVYALDFTAGGLRVLEELPHVGSVIDGDDSERIVRLFGMLRAIADERIERYARARASTITEYRALTGETEEQRILLLVDGMAAFRQDYEYTGAANIFTAFQQLLSDGRQVGIHAAVTADRPGSVSPAVAASIQRRVVLRLADDNDYAMLDVGTDVLTAASPPGRAVIDGLVTQIAVLGGTPNVALQAKAIEQLAKTLRYGGRVTAVPIERLTDSVLLSDLGYSVPNRIPLGISDETLKPVGIEPSGVFMISGPPSSGRTSLLLALLASVASAAPHSRCVYFGNARSPLAQLGNWFRTATTTEASIALARDLLAAVSEPQTAGNSYTIVIESMSDYLGTGVDTELIPLIKAARRNSHFVIAESETSTWTQSWPLTNELRSGRRGFALQPDQHEGDLLFKTSFPRVKRNEFPPGRGWFVEAGRVRKVQTAQAD</sequence>
<dbReference type="RefSeq" id="WP_134423777.1">
    <property type="nucleotide sequence ID" value="NZ_SOHA01000009.1"/>
</dbReference>
<dbReference type="Proteomes" id="UP000297472">
    <property type="component" value="Unassembled WGS sequence"/>
</dbReference>
<feature type="transmembrane region" description="Helical" evidence="6">
    <location>
        <begin position="252"/>
        <end position="269"/>
    </location>
</feature>
<keyword evidence="2 4" id="KW-0547">Nucleotide-binding</keyword>
<dbReference type="SMART" id="SM00240">
    <property type="entry name" value="FHA"/>
    <property type="match status" value="1"/>
</dbReference>
<feature type="region of interest" description="Disordered" evidence="5">
    <location>
        <begin position="36"/>
        <end position="56"/>
    </location>
</feature>
<dbReference type="OrthoDB" id="9807790at2"/>
<dbReference type="GO" id="GO:0005524">
    <property type="term" value="F:ATP binding"/>
    <property type="evidence" value="ECO:0007669"/>
    <property type="project" value="UniProtKB-UniRule"/>
</dbReference>
<keyword evidence="1" id="KW-0597">Phosphoprotein</keyword>
<feature type="binding site" evidence="4">
    <location>
        <begin position="729"/>
        <end position="736"/>
    </location>
    <ligand>
        <name>ATP</name>
        <dbReference type="ChEBI" id="CHEBI:30616"/>
    </ligand>
</feature>
<gene>
    <name evidence="9" type="ORF">E3T49_04530</name>
</gene>
<comment type="caution">
    <text evidence="9">The sequence shown here is derived from an EMBL/GenBank/DDBJ whole genome shotgun (WGS) entry which is preliminary data.</text>
</comment>
<evidence type="ECO:0000256" key="1">
    <source>
        <dbReference type="ARBA" id="ARBA00022553"/>
    </source>
</evidence>
<reference evidence="9 10" key="1">
    <citation type="submission" date="2019-03" db="EMBL/GenBank/DDBJ databases">
        <title>Genomics of glacier-inhabiting Cryobacterium strains.</title>
        <authorList>
            <person name="Liu Q."/>
            <person name="Xin Y.-H."/>
        </authorList>
    </citation>
    <scope>NUCLEOTIDE SEQUENCE [LARGE SCALE GENOMIC DNA]</scope>
    <source>
        <strain evidence="9 10">TMT1-51</strain>
    </source>
</reference>
<dbReference type="InterPro" id="IPR008984">
    <property type="entry name" value="SMAD_FHA_dom_sf"/>
</dbReference>
<dbReference type="Pfam" id="PF16697">
    <property type="entry name" value="Yop-YscD_cpl"/>
    <property type="match status" value="1"/>
</dbReference>
<dbReference type="InterPro" id="IPR032030">
    <property type="entry name" value="YscD_cytoplasmic_dom"/>
</dbReference>
<evidence type="ECO:0000259" key="8">
    <source>
        <dbReference type="PROSITE" id="PS50901"/>
    </source>
</evidence>
<dbReference type="InterPro" id="IPR000253">
    <property type="entry name" value="FHA_dom"/>
</dbReference>
<evidence type="ECO:0000313" key="10">
    <source>
        <dbReference type="Proteomes" id="UP000297472"/>
    </source>
</evidence>
<proteinExistence type="predicted"/>
<keyword evidence="10" id="KW-1185">Reference proteome</keyword>
<evidence type="ECO:0000256" key="3">
    <source>
        <dbReference type="ARBA" id="ARBA00022840"/>
    </source>
</evidence>
<evidence type="ECO:0000313" key="9">
    <source>
        <dbReference type="EMBL" id="TFD32234.1"/>
    </source>
</evidence>
<keyword evidence="6" id="KW-0812">Transmembrane</keyword>
<dbReference type="Pfam" id="PF01580">
    <property type="entry name" value="FtsK_SpoIIIE"/>
    <property type="match status" value="2"/>
</dbReference>
<dbReference type="SUPFAM" id="SSF52540">
    <property type="entry name" value="P-loop containing nucleoside triphosphate hydrolases"/>
    <property type="match status" value="3"/>
</dbReference>
<evidence type="ECO:0000256" key="2">
    <source>
        <dbReference type="ARBA" id="ARBA00022741"/>
    </source>
</evidence>
<dbReference type="SUPFAM" id="SSF49879">
    <property type="entry name" value="SMAD/FHA domain"/>
    <property type="match status" value="1"/>
</dbReference>
<dbReference type="EMBL" id="SOHA01000009">
    <property type="protein sequence ID" value="TFD32234.1"/>
    <property type="molecule type" value="Genomic_DNA"/>
</dbReference>
<dbReference type="InterPro" id="IPR002543">
    <property type="entry name" value="FtsK_dom"/>
</dbReference>
<feature type="domain" description="FHA" evidence="7">
    <location>
        <begin position="133"/>
        <end position="182"/>
    </location>
</feature>